<gene>
    <name evidence="1" type="ORF">GGR11_002717</name>
</gene>
<dbReference type="RefSeq" id="WP_183197688.1">
    <property type="nucleotide sequence ID" value="NZ_JACIDA010000002.1"/>
</dbReference>
<dbReference type="AlphaFoldDB" id="A0A7W6A4G8"/>
<sequence length="47" mass="5090">MARALRLGGTPNKLEARMAEMKAGNRDISSPVQVAMEAFLSGWRLTG</sequence>
<comment type="caution">
    <text evidence="1">The sequence shown here is derived from an EMBL/GenBank/DDBJ whole genome shotgun (WGS) entry which is preliminary data.</text>
</comment>
<protein>
    <submittedName>
        <fullName evidence="1">Uncharacterized protein</fullName>
    </submittedName>
</protein>
<evidence type="ECO:0000313" key="2">
    <source>
        <dbReference type="Proteomes" id="UP000532936"/>
    </source>
</evidence>
<dbReference type="EMBL" id="JACIDA010000002">
    <property type="protein sequence ID" value="MBB3873164.1"/>
    <property type="molecule type" value="Genomic_DNA"/>
</dbReference>
<reference evidence="1 2" key="1">
    <citation type="submission" date="2020-08" db="EMBL/GenBank/DDBJ databases">
        <title>Genomic Encyclopedia of Type Strains, Phase IV (KMG-IV): sequencing the most valuable type-strain genomes for metagenomic binning, comparative biology and taxonomic classification.</title>
        <authorList>
            <person name="Goeker M."/>
        </authorList>
    </citation>
    <scope>NUCLEOTIDE SEQUENCE [LARGE SCALE GENOMIC DNA]</scope>
    <source>
        <strain evidence="1 2">DSM 14878</strain>
    </source>
</reference>
<name>A0A7W6A4G8_9CAUL</name>
<accession>A0A7W6A4G8</accession>
<organism evidence="1 2">
    <name type="scientific">Brevundimonas mediterranea</name>
    <dbReference type="NCBI Taxonomy" id="74329"/>
    <lineage>
        <taxon>Bacteria</taxon>
        <taxon>Pseudomonadati</taxon>
        <taxon>Pseudomonadota</taxon>
        <taxon>Alphaproteobacteria</taxon>
        <taxon>Caulobacterales</taxon>
        <taxon>Caulobacteraceae</taxon>
        <taxon>Brevundimonas</taxon>
    </lineage>
</organism>
<evidence type="ECO:0000313" key="1">
    <source>
        <dbReference type="EMBL" id="MBB3873164.1"/>
    </source>
</evidence>
<proteinExistence type="predicted"/>
<dbReference type="Proteomes" id="UP000532936">
    <property type="component" value="Unassembled WGS sequence"/>
</dbReference>